<evidence type="ECO:0000313" key="3">
    <source>
        <dbReference type="Proteomes" id="UP000000763"/>
    </source>
</evidence>
<evidence type="ECO:0000313" key="2">
    <source>
        <dbReference type="EMBL" id="BAD19764.1"/>
    </source>
</evidence>
<reference evidence="2" key="2">
    <citation type="submission" date="2002-07" db="EMBL/GenBank/DDBJ databases">
        <title>Oryza sativa nipponbare(GA3) genomic DNA, chromosome 2, BAC clone:OSJNBa0009N02.</title>
        <authorList>
            <person name="Sasaki T."/>
            <person name="Matsumoto T."/>
            <person name="Katayose Y."/>
        </authorList>
    </citation>
    <scope>NUCLEOTIDE SEQUENCE</scope>
</reference>
<gene>
    <name evidence="1" type="ORF">OJ1113_G05.34</name>
    <name evidence="2" type="ORF">OSJNBa0009N02.9</name>
</gene>
<dbReference type="AlphaFoldDB" id="Q6K540"/>
<evidence type="ECO:0000313" key="1">
    <source>
        <dbReference type="EMBL" id="BAD19170.1"/>
    </source>
</evidence>
<protein>
    <submittedName>
        <fullName evidence="2">Uncharacterized protein</fullName>
    </submittedName>
</protein>
<dbReference type="EMBL" id="AP005510">
    <property type="protein sequence ID" value="BAD19764.1"/>
    <property type="molecule type" value="Genomic_DNA"/>
</dbReference>
<proteinExistence type="predicted"/>
<accession>Q6K540</accession>
<reference evidence="3" key="4">
    <citation type="journal article" date="2008" name="Nucleic Acids Res.">
        <title>The rice annotation project database (RAP-DB): 2008 update.</title>
        <authorList>
            <consortium name="The rice annotation project (RAP)"/>
        </authorList>
    </citation>
    <scope>GENOME REANNOTATION</scope>
    <source>
        <strain evidence="3">cv. Nipponbare</strain>
    </source>
</reference>
<organism evidence="2 3">
    <name type="scientific">Oryza sativa subsp. japonica</name>
    <name type="common">Rice</name>
    <dbReference type="NCBI Taxonomy" id="39947"/>
    <lineage>
        <taxon>Eukaryota</taxon>
        <taxon>Viridiplantae</taxon>
        <taxon>Streptophyta</taxon>
        <taxon>Embryophyta</taxon>
        <taxon>Tracheophyta</taxon>
        <taxon>Spermatophyta</taxon>
        <taxon>Magnoliopsida</taxon>
        <taxon>Liliopsida</taxon>
        <taxon>Poales</taxon>
        <taxon>Poaceae</taxon>
        <taxon>BOP clade</taxon>
        <taxon>Oryzoideae</taxon>
        <taxon>Oryzeae</taxon>
        <taxon>Oryzinae</taxon>
        <taxon>Oryza</taxon>
        <taxon>Oryza sativa</taxon>
    </lineage>
</organism>
<reference evidence="1" key="1">
    <citation type="submission" date="2001-08" db="EMBL/GenBank/DDBJ databases">
        <title>Oryza sativa nipponbare(GA3) genomic DNA, chromosome 2, BAC clone:OJ1113_G05.</title>
        <authorList>
            <person name="Sasaki T."/>
            <person name="Matsumoto T."/>
            <person name="Yamamoto K."/>
        </authorList>
    </citation>
    <scope>NUCLEOTIDE SEQUENCE</scope>
</reference>
<name>Q6K540_ORYSJ</name>
<dbReference type="Proteomes" id="UP000000763">
    <property type="component" value="Chromosome 2"/>
</dbReference>
<reference evidence="3" key="3">
    <citation type="journal article" date="2005" name="Nature">
        <title>The map-based sequence of the rice genome.</title>
        <authorList>
            <consortium name="International rice genome sequencing project (IRGSP)"/>
            <person name="Matsumoto T."/>
            <person name="Wu J."/>
            <person name="Kanamori H."/>
            <person name="Katayose Y."/>
            <person name="Fujisawa M."/>
            <person name="Namiki N."/>
            <person name="Mizuno H."/>
            <person name="Yamamoto K."/>
            <person name="Antonio B.A."/>
            <person name="Baba T."/>
            <person name="Sakata K."/>
            <person name="Nagamura Y."/>
            <person name="Aoki H."/>
            <person name="Arikawa K."/>
            <person name="Arita K."/>
            <person name="Bito T."/>
            <person name="Chiden Y."/>
            <person name="Fujitsuka N."/>
            <person name="Fukunaka R."/>
            <person name="Hamada M."/>
            <person name="Harada C."/>
            <person name="Hayashi A."/>
            <person name="Hijishita S."/>
            <person name="Honda M."/>
            <person name="Hosokawa S."/>
            <person name="Ichikawa Y."/>
            <person name="Idonuma A."/>
            <person name="Iijima M."/>
            <person name="Ikeda M."/>
            <person name="Ikeno M."/>
            <person name="Ito K."/>
            <person name="Ito S."/>
            <person name="Ito T."/>
            <person name="Ito Y."/>
            <person name="Ito Y."/>
            <person name="Iwabuchi A."/>
            <person name="Kamiya K."/>
            <person name="Karasawa W."/>
            <person name="Kurita K."/>
            <person name="Katagiri S."/>
            <person name="Kikuta A."/>
            <person name="Kobayashi H."/>
            <person name="Kobayashi N."/>
            <person name="Machita K."/>
            <person name="Maehara T."/>
            <person name="Masukawa M."/>
            <person name="Mizubayashi T."/>
            <person name="Mukai Y."/>
            <person name="Nagasaki H."/>
            <person name="Nagata Y."/>
            <person name="Naito S."/>
            <person name="Nakashima M."/>
            <person name="Nakama Y."/>
            <person name="Nakamichi Y."/>
            <person name="Nakamura M."/>
            <person name="Meguro A."/>
            <person name="Negishi M."/>
            <person name="Ohta I."/>
            <person name="Ohta T."/>
            <person name="Okamoto M."/>
            <person name="Ono N."/>
            <person name="Saji S."/>
            <person name="Sakaguchi M."/>
            <person name="Sakai K."/>
            <person name="Shibata M."/>
            <person name="Shimokawa T."/>
            <person name="Song J."/>
            <person name="Takazaki Y."/>
            <person name="Terasawa K."/>
            <person name="Tsugane M."/>
            <person name="Tsuji K."/>
            <person name="Ueda S."/>
            <person name="Waki K."/>
            <person name="Yamagata H."/>
            <person name="Yamamoto M."/>
            <person name="Yamamoto S."/>
            <person name="Yamane H."/>
            <person name="Yoshiki S."/>
            <person name="Yoshihara R."/>
            <person name="Yukawa K."/>
            <person name="Zhong H."/>
            <person name="Yano M."/>
            <person name="Yuan Q."/>
            <person name="Ouyang S."/>
            <person name="Liu J."/>
            <person name="Jones K.M."/>
            <person name="Gansberger K."/>
            <person name="Moffat K."/>
            <person name="Hill J."/>
            <person name="Bera J."/>
            <person name="Fadrosh D."/>
            <person name="Jin S."/>
            <person name="Johri S."/>
            <person name="Kim M."/>
            <person name="Overton L."/>
            <person name="Reardon M."/>
            <person name="Tsitrin T."/>
            <person name="Vuong H."/>
            <person name="Weaver B."/>
            <person name="Ciecko A."/>
            <person name="Tallon L."/>
            <person name="Jackson J."/>
            <person name="Pai G."/>
            <person name="Aken S.V."/>
            <person name="Utterback T."/>
            <person name="Reidmuller S."/>
            <person name="Feldblyum T."/>
            <person name="Hsiao J."/>
            <person name="Zismann V."/>
            <person name="Iobst S."/>
            <person name="de Vazeille A.R."/>
            <person name="Buell C.R."/>
            <person name="Ying K."/>
            <person name="Li Y."/>
            <person name="Lu T."/>
            <person name="Huang Y."/>
            <person name="Zhao Q."/>
            <person name="Feng Q."/>
            <person name="Zhang L."/>
            <person name="Zhu J."/>
            <person name="Weng Q."/>
            <person name="Mu J."/>
            <person name="Lu Y."/>
            <person name="Fan D."/>
            <person name="Liu Y."/>
            <person name="Guan J."/>
            <person name="Zhang Y."/>
            <person name="Yu S."/>
            <person name="Liu X."/>
            <person name="Zhang Y."/>
            <person name="Hong G."/>
            <person name="Han B."/>
            <person name="Choisne N."/>
            <person name="Demange N."/>
            <person name="Orjeda G."/>
            <person name="Samain S."/>
            <person name="Cattolico L."/>
            <person name="Pelletier E."/>
            <person name="Couloux A."/>
            <person name="Segurens B."/>
            <person name="Wincker P."/>
            <person name="D'Hont A."/>
            <person name="Scarpelli C."/>
            <person name="Weissenbach J."/>
            <person name="Salanoubat M."/>
            <person name="Quetier F."/>
            <person name="Yu Y."/>
            <person name="Kim H.R."/>
            <person name="Rambo T."/>
            <person name="Currie J."/>
            <person name="Collura K."/>
            <person name="Luo M."/>
            <person name="Yang T."/>
            <person name="Ammiraju J.S.S."/>
            <person name="Engler F."/>
            <person name="Soderlund C."/>
            <person name="Wing R.A."/>
            <person name="Palmer L.E."/>
            <person name="de la Bastide M."/>
            <person name="Spiegel L."/>
            <person name="Nascimento L."/>
            <person name="Zutavern T."/>
            <person name="O'Shaughnessy A."/>
            <person name="Dike S."/>
            <person name="Dedhia N."/>
            <person name="Preston R."/>
            <person name="Balija V."/>
            <person name="McCombie W.R."/>
            <person name="Chow T."/>
            <person name="Chen H."/>
            <person name="Chung M."/>
            <person name="Chen C."/>
            <person name="Shaw J."/>
            <person name="Wu H."/>
            <person name="Hsiao K."/>
            <person name="Chao Y."/>
            <person name="Chu M."/>
            <person name="Cheng C."/>
            <person name="Hour A."/>
            <person name="Lee P."/>
            <person name="Lin S."/>
            <person name="Lin Y."/>
            <person name="Liou J."/>
            <person name="Liu S."/>
            <person name="Hsing Y."/>
            <person name="Raghuvanshi S."/>
            <person name="Mohanty A."/>
            <person name="Bharti A.K."/>
            <person name="Gaur A."/>
            <person name="Gupta V."/>
            <person name="Kumar D."/>
            <person name="Ravi V."/>
            <person name="Vij S."/>
            <person name="Kapur A."/>
            <person name="Khurana P."/>
            <person name="Khurana P."/>
            <person name="Khurana J.P."/>
            <person name="Tyagi A.K."/>
            <person name="Gaikwad K."/>
            <person name="Singh A."/>
            <person name="Dalal V."/>
            <person name="Srivastava S."/>
            <person name="Dixit A."/>
            <person name="Pal A.K."/>
            <person name="Ghazi I.A."/>
            <person name="Yadav M."/>
            <person name="Pandit A."/>
            <person name="Bhargava A."/>
            <person name="Sureshbabu K."/>
            <person name="Batra K."/>
            <person name="Sharma T.R."/>
            <person name="Mohapatra T."/>
            <person name="Singh N.K."/>
            <person name="Messing J."/>
            <person name="Nelson A.B."/>
            <person name="Fuks G."/>
            <person name="Kavchok S."/>
            <person name="Keizer G."/>
            <person name="Linton E."/>
            <person name="Llaca V."/>
            <person name="Song R."/>
            <person name="Tanyolac B."/>
            <person name="Young S."/>
            <person name="Ho-Il K."/>
            <person name="Hahn J.H."/>
            <person name="Sangsakoo G."/>
            <person name="Vanavichit A."/>
            <person name="de Mattos Luiz.A.T."/>
            <person name="Zimmer P.D."/>
            <person name="Malone G."/>
            <person name="Dellagostin O."/>
            <person name="de Oliveira A.C."/>
            <person name="Bevan M."/>
            <person name="Bancroft I."/>
            <person name="Minx P."/>
            <person name="Cordum H."/>
            <person name="Wilson R."/>
            <person name="Cheng Z."/>
            <person name="Jin W."/>
            <person name="Jiang J."/>
            <person name="Leong S.A."/>
            <person name="Iwama H."/>
            <person name="Gojobori T."/>
            <person name="Itoh T."/>
            <person name="Niimura Y."/>
            <person name="Fujii Y."/>
            <person name="Habara T."/>
            <person name="Sakai H."/>
            <person name="Sato Y."/>
            <person name="Wilson G."/>
            <person name="Kumar K."/>
            <person name="McCouch S."/>
            <person name="Juretic N."/>
            <person name="Hoen D."/>
            <person name="Wright S."/>
            <person name="Bruskiewich R."/>
            <person name="Bureau T."/>
            <person name="Miyao A."/>
            <person name="Hirochika H."/>
            <person name="Nishikawa T."/>
            <person name="Kadowaki K."/>
            <person name="Sugiura M."/>
            <person name="Burr B."/>
            <person name="Sasaki T."/>
        </authorList>
    </citation>
    <scope>NUCLEOTIDE SEQUENCE [LARGE SCALE GENOMIC DNA]</scope>
    <source>
        <strain evidence="3">cv. Nipponbare</strain>
    </source>
</reference>
<dbReference type="EMBL" id="AP004018">
    <property type="protein sequence ID" value="BAD19170.1"/>
    <property type="molecule type" value="Genomic_DNA"/>
</dbReference>
<sequence>MGRMTTVDPRVGRVAAAYPVVGREMAADPTVYRDCVSGGSGGGDGRRAITHPSYSRWRIVFPELVDDGSG</sequence>